<keyword evidence="2" id="KW-0282">Flagellum</keyword>
<comment type="subcellular location">
    <subcellularLocation>
        <location evidence="1">Cell projection</location>
        <location evidence="1">Cilium</location>
        <location evidence="1">Flagellum</location>
    </subcellularLocation>
</comment>
<dbReference type="Proteomes" id="UP001527925">
    <property type="component" value="Unassembled WGS sequence"/>
</dbReference>
<dbReference type="InterPro" id="IPR003117">
    <property type="entry name" value="cAMP_dep_PK_reg_su_I/II_a/b"/>
</dbReference>
<evidence type="ECO:0000256" key="4">
    <source>
        <dbReference type="ARBA" id="ARBA00035651"/>
    </source>
</evidence>
<dbReference type="CDD" id="cd22985">
    <property type="entry name" value="DD_CrRSP11-like"/>
    <property type="match status" value="1"/>
</dbReference>
<evidence type="ECO:0000313" key="7">
    <source>
        <dbReference type="EMBL" id="KAL2918240.1"/>
    </source>
</evidence>
<dbReference type="Gene3D" id="1.20.890.10">
    <property type="entry name" value="cAMP-dependent protein kinase regulatory subunit, dimerization-anchoring domain"/>
    <property type="match status" value="1"/>
</dbReference>
<dbReference type="PANTHER" id="PTHR14952:SF9">
    <property type="entry name" value="EF-HAND DOMAIN-CONTAINING PROTEIN"/>
    <property type="match status" value="1"/>
</dbReference>
<evidence type="ECO:0000256" key="3">
    <source>
        <dbReference type="ARBA" id="ARBA00023273"/>
    </source>
</evidence>
<keyword evidence="8" id="KW-1185">Reference proteome</keyword>
<evidence type="ECO:0000313" key="8">
    <source>
        <dbReference type="Proteomes" id="UP001527925"/>
    </source>
</evidence>
<evidence type="ECO:0000259" key="6">
    <source>
        <dbReference type="SMART" id="SM00394"/>
    </source>
</evidence>
<sequence>MSEPLYSAEQIRIPSELPEILKNYAKFIIKSQPADILASSAEYFSRLSKQRTQANGGKRLTNMQLEAFYAKFSTPDDRGTVPRKDIDEAAAAANIPATQVQDVLSLGGWSADRVPWLKFWAFLCASAAGTLMATVELVCELIGDNGRISVPIVQDIAVFLIEQDRTVDPTLASHITRALEALSPRDHPIPQVIEAVRQEIEGKGAADGEPAAGSDDAQGGYAHESAESYPDDSAGTAPTDFGAEAETATGSGDATGDDVIQESVAEEEQ</sequence>
<dbReference type="SUPFAM" id="SSF47391">
    <property type="entry name" value="Dimerization-anchoring domain of cAMP-dependent PK regulatory subunit"/>
    <property type="match status" value="1"/>
</dbReference>
<organism evidence="7 8">
    <name type="scientific">Polyrhizophydium stewartii</name>
    <dbReference type="NCBI Taxonomy" id="2732419"/>
    <lineage>
        <taxon>Eukaryota</taxon>
        <taxon>Fungi</taxon>
        <taxon>Fungi incertae sedis</taxon>
        <taxon>Chytridiomycota</taxon>
        <taxon>Chytridiomycota incertae sedis</taxon>
        <taxon>Chytridiomycetes</taxon>
        <taxon>Rhizophydiales</taxon>
        <taxon>Rhizophydiales incertae sedis</taxon>
        <taxon>Polyrhizophydium</taxon>
    </lineage>
</organism>
<comment type="similarity">
    <text evidence="4">Belongs to the ropporin family.</text>
</comment>
<feature type="compositionally biased region" description="Acidic residues" evidence="5">
    <location>
        <begin position="255"/>
        <end position="269"/>
    </location>
</feature>
<accession>A0ABR4NFI1</accession>
<keyword evidence="2" id="KW-0969">Cilium</keyword>
<evidence type="ECO:0000256" key="1">
    <source>
        <dbReference type="ARBA" id="ARBA00004230"/>
    </source>
</evidence>
<feature type="region of interest" description="Disordered" evidence="5">
    <location>
        <begin position="203"/>
        <end position="269"/>
    </location>
</feature>
<dbReference type="PANTHER" id="PTHR14952">
    <property type="entry name" value="ROPPORIN-1-LIKE PROTEIN"/>
    <property type="match status" value="1"/>
</dbReference>
<keyword evidence="3" id="KW-0966">Cell projection</keyword>
<name>A0ABR4NFI1_9FUNG</name>
<protein>
    <recommendedName>
        <fullName evidence="6">RIIa domain-containing protein</fullName>
    </recommendedName>
</protein>
<evidence type="ECO:0000256" key="2">
    <source>
        <dbReference type="ARBA" id="ARBA00022846"/>
    </source>
</evidence>
<reference evidence="7 8" key="1">
    <citation type="submission" date="2023-09" db="EMBL/GenBank/DDBJ databases">
        <title>Pangenome analysis of Batrachochytrium dendrobatidis and related Chytrids.</title>
        <authorList>
            <person name="Yacoub M.N."/>
            <person name="Stajich J.E."/>
            <person name="James T.Y."/>
        </authorList>
    </citation>
    <scope>NUCLEOTIDE SEQUENCE [LARGE SCALE GENOMIC DNA]</scope>
    <source>
        <strain evidence="7 8">JEL0888</strain>
    </source>
</reference>
<dbReference type="EMBL" id="JADGIZ020000007">
    <property type="protein sequence ID" value="KAL2918240.1"/>
    <property type="molecule type" value="Genomic_DNA"/>
</dbReference>
<feature type="domain" description="RIIa" evidence="6">
    <location>
        <begin position="15"/>
        <end position="52"/>
    </location>
</feature>
<comment type="caution">
    <text evidence="7">The sequence shown here is derived from an EMBL/GenBank/DDBJ whole genome shotgun (WGS) entry which is preliminary data.</text>
</comment>
<gene>
    <name evidence="7" type="ORF">HK105_202167</name>
</gene>
<dbReference type="SMART" id="SM00394">
    <property type="entry name" value="RIIa"/>
    <property type="match status" value="1"/>
</dbReference>
<proteinExistence type="inferred from homology"/>
<evidence type="ECO:0000256" key="5">
    <source>
        <dbReference type="SAM" id="MobiDB-lite"/>
    </source>
</evidence>